<feature type="compositionally biased region" description="Basic residues" evidence="7">
    <location>
        <begin position="81"/>
        <end position="92"/>
    </location>
</feature>
<dbReference type="SUPFAM" id="SSF57903">
    <property type="entry name" value="FYVE/PHD zinc finger"/>
    <property type="match status" value="1"/>
</dbReference>
<keyword evidence="4 6" id="KW-0863">Zinc-finger</keyword>
<evidence type="ECO:0000313" key="9">
    <source>
        <dbReference type="EMBL" id="KAK9395732.1"/>
    </source>
</evidence>
<dbReference type="EMBL" id="JAOTOJ010000009">
    <property type="protein sequence ID" value="KAK9395732.1"/>
    <property type="molecule type" value="Genomic_DNA"/>
</dbReference>
<sequence>MACRAWGGELRASYGTAGLWGGRAVDNIPLGETPSGGCSRQPARATASRKTAEQRGRKPTQPTAVGEAAEWHGRLFSGTGRRGRPPGVKKRALPASQSSNGSEDAEGVEPSLGSRIGTQIRQVTDVQKRVQVDVKMSILQIMKELNKRAKVLVSDAQKVTEGQQEKLERQHWAMTKLQRHQEHILRFANWALESDNNSALLLSKKLIYFQLHRALKMIVDPVEPHGDMKFQWDLNAWIKSAETFGQIVSERSGLPVTANARAPQQWANAASAASGVAVGQGSVPLSQGVQQMSLQTSVMNKGALLRPVLPSNSWRQAIPDCYINDASASSAGQPMDIGDGFGVEGSYSGEVSGMKRTRSQDGETGLVRKVPRVSLERLDVDLTSDNQPPVFKVFPGNSREDYNLIVIEQGGQQAAAQQAGLPTAGAAVKEEQMEAAIEHPTSATDTKDTKPVVLPQDALLPEGSAAPRLISPSGSTSYAMEMQSVRSHDGTANGEQSACCRICLKAGAVVMCDSCKKCYHLDCHLPALQEIPGQDWNCLLCDDPVVAIGEDGTDLTAVFMDGEPKILSDVDQKVGLSER</sequence>
<evidence type="ECO:0000256" key="2">
    <source>
        <dbReference type="ARBA" id="ARBA00022723"/>
    </source>
</evidence>
<dbReference type="GO" id="GO:0000785">
    <property type="term" value="C:chromatin"/>
    <property type="evidence" value="ECO:0007669"/>
    <property type="project" value="TreeGrafter"/>
</dbReference>
<keyword evidence="10" id="KW-1185">Reference proteome</keyword>
<protein>
    <submittedName>
        <fullName evidence="9">Transcription intermediary factor 1-beta-like</fullName>
    </submittedName>
</protein>
<evidence type="ECO:0000256" key="4">
    <source>
        <dbReference type="ARBA" id="ARBA00022771"/>
    </source>
</evidence>
<dbReference type="PANTHER" id="PTHR45915:SF8">
    <property type="entry name" value="TRIPARTITE MOTIF CONTAINING 28"/>
    <property type="match status" value="1"/>
</dbReference>
<dbReference type="InterPro" id="IPR019787">
    <property type="entry name" value="Znf_PHD-finger"/>
</dbReference>
<dbReference type="InterPro" id="IPR013083">
    <property type="entry name" value="Znf_RING/FYVE/PHD"/>
</dbReference>
<dbReference type="InterPro" id="IPR001965">
    <property type="entry name" value="Znf_PHD"/>
</dbReference>
<comment type="caution">
    <text evidence="9">The sequence shown here is derived from an EMBL/GenBank/DDBJ whole genome shotgun (WGS) entry which is preliminary data.</text>
</comment>
<dbReference type="SMART" id="SM00249">
    <property type="entry name" value="PHD"/>
    <property type="match status" value="1"/>
</dbReference>
<dbReference type="PROSITE" id="PS50016">
    <property type="entry name" value="ZF_PHD_2"/>
    <property type="match status" value="1"/>
</dbReference>
<reference evidence="9 10" key="1">
    <citation type="journal article" date="2024" name="Proc. Natl. Acad. Sci. U.S.A.">
        <title>The genetic regulatory architecture and epigenomic basis for age-related changes in rattlesnake venom.</title>
        <authorList>
            <person name="Hogan M.P."/>
            <person name="Holding M.L."/>
            <person name="Nystrom G.S."/>
            <person name="Colston T.J."/>
            <person name="Bartlett D.A."/>
            <person name="Mason A.J."/>
            <person name="Ellsworth S.A."/>
            <person name="Rautsaw R.M."/>
            <person name="Lawrence K.C."/>
            <person name="Strickland J.L."/>
            <person name="He B."/>
            <person name="Fraser P."/>
            <person name="Margres M.J."/>
            <person name="Gilbert D.M."/>
            <person name="Gibbs H.L."/>
            <person name="Parkinson C.L."/>
            <person name="Rokyta D.R."/>
        </authorList>
    </citation>
    <scope>NUCLEOTIDE SEQUENCE [LARGE SCALE GENOMIC DNA]</scope>
    <source>
        <strain evidence="9">DRR0105</strain>
    </source>
</reference>
<organism evidence="9 10">
    <name type="scientific">Crotalus adamanteus</name>
    <name type="common">Eastern diamondback rattlesnake</name>
    <dbReference type="NCBI Taxonomy" id="8729"/>
    <lineage>
        <taxon>Eukaryota</taxon>
        <taxon>Metazoa</taxon>
        <taxon>Chordata</taxon>
        <taxon>Craniata</taxon>
        <taxon>Vertebrata</taxon>
        <taxon>Euteleostomi</taxon>
        <taxon>Lepidosauria</taxon>
        <taxon>Squamata</taxon>
        <taxon>Bifurcata</taxon>
        <taxon>Unidentata</taxon>
        <taxon>Episquamata</taxon>
        <taxon>Toxicofera</taxon>
        <taxon>Serpentes</taxon>
        <taxon>Colubroidea</taxon>
        <taxon>Viperidae</taxon>
        <taxon>Crotalinae</taxon>
        <taxon>Crotalus</taxon>
    </lineage>
</organism>
<feature type="region of interest" description="Disordered" evidence="7">
    <location>
        <begin position="31"/>
        <end position="113"/>
    </location>
</feature>
<dbReference type="GO" id="GO:0005634">
    <property type="term" value="C:nucleus"/>
    <property type="evidence" value="ECO:0007669"/>
    <property type="project" value="UniProtKB-SubCell"/>
</dbReference>
<name>A0AAW1B112_CROAD</name>
<dbReference type="PANTHER" id="PTHR45915">
    <property type="entry name" value="TRANSCRIPTION INTERMEDIARY FACTOR"/>
    <property type="match status" value="1"/>
</dbReference>
<dbReference type="Gene3D" id="3.30.40.10">
    <property type="entry name" value="Zinc/RING finger domain, C3HC4 (zinc finger)"/>
    <property type="match status" value="1"/>
</dbReference>
<keyword evidence="5" id="KW-0862">Zinc</keyword>
<keyword evidence="2" id="KW-0479">Metal-binding</keyword>
<dbReference type="Proteomes" id="UP001474421">
    <property type="component" value="Unassembled WGS sequence"/>
</dbReference>
<dbReference type="InterPro" id="IPR011011">
    <property type="entry name" value="Znf_FYVE_PHD"/>
</dbReference>
<evidence type="ECO:0000259" key="8">
    <source>
        <dbReference type="PROSITE" id="PS50016"/>
    </source>
</evidence>
<feature type="domain" description="PHD-type" evidence="8">
    <location>
        <begin position="497"/>
        <end position="544"/>
    </location>
</feature>
<evidence type="ECO:0000256" key="1">
    <source>
        <dbReference type="ARBA" id="ARBA00004123"/>
    </source>
</evidence>
<proteinExistence type="predicted"/>
<keyword evidence="3" id="KW-0677">Repeat</keyword>
<evidence type="ECO:0000313" key="10">
    <source>
        <dbReference type="Proteomes" id="UP001474421"/>
    </source>
</evidence>
<dbReference type="GO" id="GO:0008270">
    <property type="term" value="F:zinc ion binding"/>
    <property type="evidence" value="ECO:0007669"/>
    <property type="project" value="UniProtKB-KW"/>
</dbReference>
<evidence type="ECO:0000256" key="3">
    <source>
        <dbReference type="ARBA" id="ARBA00022737"/>
    </source>
</evidence>
<dbReference type="PROSITE" id="PS01359">
    <property type="entry name" value="ZF_PHD_1"/>
    <property type="match status" value="1"/>
</dbReference>
<gene>
    <name evidence="9" type="ORF">NXF25_019093</name>
</gene>
<evidence type="ECO:0000256" key="6">
    <source>
        <dbReference type="PROSITE-ProRule" id="PRU00146"/>
    </source>
</evidence>
<comment type="subcellular location">
    <subcellularLocation>
        <location evidence="1">Nucleus</location>
    </subcellularLocation>
</comment>
<dbReference type="InterPro" id="IPR003649">
    <property type="entry name" value="Bbox_C"/>
</dbReference>
<accession>A0AAW1B112</accession>
<dbReference type="Pfam" id="PF00628">
    <property type="entry name" value="PHD"/>
    <property type="match status" value="1"/>
</dbReference>
<dbReference type="CDD" id="cd15623">
    <property type="entry name" value="PHD_TIF1beta"/>
    <property type="match status" value="1"/>
</dbReference>
<dbReference type="InterPro" id="IPR019786">
    <property type="entry name" value="Zinc_finger_PHD-type_CS"/>
</dbReference>
<dbReference type="AlphaFoldDB" id="A0AAW1B112"/>
<evidence type="ECO:0000256" key="5">
    <source>
        <dbReference type="ARBA" id="ARBA00022833"/>
    </source>
</evidence>
<dbReference type="GO" id="GO:0003714">
    <property type="term" value="F:transcription corepressor activity"/>
    <property type="evidence" value="ECO:0007669"/>
    <property type="project" value="InterPro"/>
</dbReference>
<dbReference type="SMART" id="SM00502">
    <property type="entry name" value="BBC"/>
    <property type="match status" value="1"/>
</dbReference>
<dbReference type="InterPro" id="IPR037373">
    <property type="entry name" value="KAP1"/>
</dbReference>
<evidence type="ECO:0000256" key="7">
    <source>
        <dbReference type="SAM" id="MobiDB-lite"/>
    </source>
</evidence>